<dbReference type="AlphaFoldDB" id="A0A839RWC1"/>
<reference evidence="2 3" key="1">
    <citation type="submission" date="2020-08" db="EMBL/GenBank/DDBJ databases">
        <title>Sequencing the genomes of 1000 actinobacteria strains.</title>
        <authorList>
            <person name="Klenk H.-P."/>
        </authorList>
    </citation>
    <scope>NUCLEOTIDE SEQUENCE [LARGE SCALE GENOMIC DNA]</scope>
    <source>
        <strain evidence="2 3">DSM 45258</strain>
    </source>
</reference>
<name>A0A839RWC1_9ACTN</name>
<evidence type="ECO:0000313" key="3">
    <source>
        <dbReference type="Proteomes" id="UP000567922"/>
    </source>
</evidence>
<accession>A0A839RWC1</accession>
<dbReference type="Proteomes" id="UP000567922">
    <property type="component" value="Unassembled WGS sequence"/>
</dbReference>
<protein>
    <submittedName>
        <fullName evidence="2">Uncharacterized protein</fullName>
    </submittedName>
</protein>
<organism evidence="2 3">
    <name type="scientific">Hoyosella altamirensis</name>
    <dbReference type="NCBI Taxonomy" id="616997"/>
    <lineage>
        <taxon>Bacteria</taxon>
        <taxon>Bacillati</taxon>
        <taxon>Actinomycetota</taxon>
        <taxon>Actinomycetes</taxon>
        <taxon>Mycobacteriales</taxon>
        <taxon>Hoyosellaceae</taxon>
        <taxon>Hoyosella</taxon>
    </lineage>
</organism>
<evidence type="ECO:0000313" key="2">
    <source>
        <dbReference type="EMBL" id="MBB3040143.1"/>
    </source>
</evidence>
<proteinExistence type="predicted"/>
<keyword evidence="3" id="KW-1185">Reference proteome</keyword>
<dbReference type="EMBL" id="JACHWS010000008">
    <property type="protein sequence ID" value="MBB3040143.1"/>
    <property type="molecule type" value="Genomic_DNA"/>
</dbReference>
<sequence length="120" mass="12968">MMFTLIASEWHEPVGDGEYVRHVRGDVVDVPDEHRARLLKARAIKPVSNGPDPAAEATPEPAAASVTAVEESGAEEEAAPDRPLRTASKATWVDYAVDRGFDRTEAEGMTRAELIDALGE</sequence>
<comment type="caution">
    <text evidence="2">The sequence shown here is derived from an EMBL/GenBank/DDBJ whole genome shotgun (WGS) entry which is preliminary data.</text>
</comment>
<dbReference type="OrthoDB" id="4737390at2"/>
<feature type="region of interest" description="Disordered" evidence="1">
    <location>
        <begin position="44"/>
        <end position="86"/>
    </location>
</feature>
<feature type="compositionally biased region" description="Low complexity" evidence="1">
    <location>
        <begin position="50"/>
        <end position="71"/>
    </location>
</feature>
<dbReference type="RefSeq" id="WP_157095440.1">
    <property type="nucleotide sequence ID" value="NZ_BDDI01000030.1"/>
</dbReference>
<gene>
    <name evidence="2" type="ORF">FHU29_004638</name>
</gene>
<evidence type="ECO:0000256" key="1">
    <source>
        <dbReference type="SAM" id="MobiDB-lite"/>
    </source>
</evidence>